<evidence type="ECO:0000313" key="3">
    <source>
        <dbReference type="Proteomes" id="UP001595923"/>
    </source>
</evidence>
<dbReference type="Pfam" id="PF04149">
    <property type="entry name" value="DUF397"/>
    <property type="match status" value="1"/>
</dbReference>
<keyword evidence="3" id="KW-1185">Reference proteome</keyword>
<organism evidence="2 3">
    <name type="scientific">Nocardiopsis mangrovi</name>
    <dbReference type="NCBI Taxonomy" id="1179818"/>
    <lineage>
        <taxon>Bacteria</taxon>
        <taxon>Bacillati</taxon>
        <taxon>Actinomycetota</taxon>
        <taxon>Actinomycetes</taxon>
        <taxon>Streptosporangiales</taxon>
        <taxon>Nocardiopsidaceae</taxon>
        <taxon>Nocardiopsis</taxon>
    </lineage>
</organism>
<protein>
    <submittedName>
        <fullName evidence="2">DUF397 domain-containing protein</fullName>
    </submittedName>
</protein>
<gene>
    <name evidence="2" type="ORF">ACFO4E_23425</name>
</gene>
<feature type="domain" description="DUF397" evidence="1">
    <location>
        <begin position="14"/>
        <end position="65"/>
    </location>
</feature>
<dbReference type="Proteomes" id="UP001595923">
    <property type="component" value="Unassembled WGS sequence"/>
</dbReference>
<dbReference type="EMBL" id="JBHSFQ010000029">
    <property type="protein sequence ID" value="MFC4564820.1"/>
    <property type="molecule type" value="Genomic_DNA"/>
</dbReference>
<evidence type="ECO:0000313" key="2">
    <source>
        <dbReference type="EMBL" id="MFC4564820.1"/>
    </source>
</evidence>
<name>A0ABV9E0Z3_9ACTN</name>
<dbReference type="RefSeq" id="WP_378578301.1">
    <property type="nucleotide sequence ID" value="NZ_JBHSFQ010000029.1"/>
</dbReference>
<dbReference type="InterPro" id="IPR007278">
    <property type="entry name" value="DUF397"/>
</dbReference>
<proteinExistence type="predicted"/>
<sequence length="68" mass="7568">MVCAQRGDHVLNETWTKSSWSNAGGSCVEARTDGATRVQMRDTLNRTLGTLTFPRREWTALLSDIDAL</sequence>
<reference evidence="3" key="1">
    <citation type="journal article" date="2019" name="Int. J. Syst. Evol. Microbiol.">
        <title>The Global Catalogue of Microorganisms (GCM) 10K type strain sequencing project: providing services to taxonomists for standard genome sequencing and annotation.</title>
        <authorList>
            <consortium name="The Broad Institute Genomics Platform"/>
            <consortium name="The Broad Institute Genome Sequencing Center for Infectious Disease"/>
            <person name="Wu L."/>
            <person name="Ma J."/>
        </authorList>
    </citation>
    <scope>NUCLEOTIDE SEQUENCE [LARGE SCALE GENOMIC DNA]</scope>
    <source>
        <strain evidence="3">XZYJ18</strain>
    </source>
</reference>
<comment type="caution">
    <text evidence="2">The sequence shown here is derived from an EMBL/GenBank/DDBJ whole genome shotgun (WGS) entry which is preliminary data.</text>
</comment>
<evidence type="ECO:0000259" key="1">
    <source>
        <dbReference type="Pfam" id="PF04149"/>
    </source>
</evidence>
<accession>A0ABV9E0Z3</accession>